<organism evidence="1 2">
    <name type="scientific">Plakobranchus ocellatus</name>
    <dbReference type="NCBI Taxonomy" id="259542"/>
    <lineage>
        <taxon>Eukaryota</taxon>
        <taxon>Metazoa</taxon>
        <taxon>Spiralia</taxon>
        <taxon>Lophotrochozoa</taxon>
        <taxon>Mollusca</taxon>
        <taxon>Gastropoda</taxon>
        <taxon>Heterobranchia</taxon>
        <taxon>Euthyneura</taxon>
        <taxon>Panpulmonata</taxon>
        <taxon>Sacoglossa</taxon>
        <taxon>Placobranchoidea</taxon>
        <taxon>Plakobranchidae</taxon>
        <taxon>Plakobranchus</taxon>
    </lineage>
</organism>
<name>A0AAV3YMT9_9GAST</name>
<reference evidence="1 2" key="1">
    <citation type="journal article" date="2021" name="Elife">
        <title>Chloroplast acquisition without the gene transfer in kleptoplastic sea slugs, Plakobranchus ocellatus.</title>
        <authorList>
            <person name="Maeda T."/>
            <person name="Takahashi S."/>
            <person name="Yoshida T."/>
            <person name="Shimamura S."/>
            <person name="Takaki Y."/>
            <person name="Nagai Y."/>
            <person name="Toyoda A."/>
            <person name="Suzuki Y."/>
            <person name="Arimoto A."/>
            <person name="Ishii H."/>
            <person name="Satoh N."/>
            <person name="Nishiyama T."/>
            <person name="Hasebe M."/>
            <person name="Maruyama T."/>
            <person name="Minagawa J."/>
            <person name="Obokata J."/>
            <person name="Shigenobu S."/>
        </authorList>
    </citation>
    <scope>NUCLEOTIDE SEQUENCE [LARGE SCALE GENOMIC DNA]</scope>
</reference>
<accession>A0AAV3YMT9</accession>
<dbReference type="AlphaFoldDB" id="A0AAV3YMT9"/>
<sequence>MRIVRQNTTKEWEENCILFPPTTTTITTPQTHTRLLLLLPSKSSSMISCPGEMQSSIPICRSGPRPVILLHDNGTLSDIPVIPGPPT</sequence>
<comment type="caution">
    <text evidence="1">The sequence shown here is derived from an EMBL/GenBank/DDBJ whole genome shotgun (WGS) entry which is preliminary data.</text>
</comment>
<proteinExistence type="predicted"/>
<dbReference type="EMBL" id="BLXT01001319">
    <property type="protein sequence ID" value="GFN84409.1"/>
    <property type="molecule type" value="Genomic_DNA"/>
</dbReference>
<dbReference type="Proteomes" id="UP000735302">
    <property type="component" value="Unassembled WGS sequence"/>
</dbReference>
<gene>
    <name evidence="1" type="ORF">PoB_001091500</name>
</gene>
<evidence type="ECO:0000313" key="2">
    <source>
        <dbReference type="Proteomes" id="UP000735302"/>
    </source>
</evidence>
<keyword evidence="2" id="KW-1185">Reference proteome</keyword>
<evidence type="ECO:0000313" key="1">
    <source>
        <dbReference type="EMBL" id="GFN84409.1"/>
    </source>
</evidence>
<protein>
    <submittedName>
        <fullName evidence="1">Uncharacterized protein</fullName>
    </submittedName>
</protein>